<keyword evidence="2" id="KW-1133">Transmembrane helix</keyword>
<keyword evidence="2" id="KW-0812">Transmembrane</keyword>
<feature type="domain" description="Filamentous haemagglutinin FhaB/tRNA nuclease CdiA-like TPS" evidence="3">
    <location>
        <begin position="93"/>
        <end position="213"/>
    </location>
</feature>
<dbReference type="GO" id="GO:0003824">
    <property type="term" value="F:catalytic activity"/>
    <property type="evidence" value="ECO:0007669"/>
    <property type="project" value="UniProtKB-ARBA"/>
</dbReference>
<sequence>MNKQCFRVIFNKTLQCFVVVSELAKVEGKSAEGKEKFTLSRYPYFVALRPLTFSLFCALGLVSLPTLAQAETLIIRADESAPKNQQPIILQTANGIPQVNIQTPNDKGLSHNKYSKFDVDTKGAILNNSRKNTSTQQAGWVQGNPYLAKGEAKVILNEVNSNDPSLLKGYVEVAGQKADVIIANPSGIHCSGCGIINSDRATFSTGKPQIQNGNLEGFVVEKGKVQVDGKGLDNSRVDYTEILSREVKANAGIWSKKEVDVVTGKNKVKRLTPESSNGNGASTQAGALQIIHTEQTDSNETAPQFAVDVGELGGMYAGKIHLIGTEKGLGVRNAGHIGASSDSLQIDSQGRIINTGTLNAAQALSLTSTQDIENQNTGKIENHQGDIRLNSKSTIQQQGSVVARQGDVHKQAEKGITQQGETLAQGNIHYSAPTIEATRLSLIAAGVNVQDSVQGEVRRLEERTAQGKMIQIVARDQVMLHGKNLASGGLSVHTENLNLNHSQNYAYNINVEARTGDINVDFARLEAKEKLIFKTPKRLSTESSYLSAMHIETNQQTLYAKDAVWKQTGTADLRLNAENISTLGAVFTTQGHFFIEGKSLENAQGTLHSAKSLRLTLQDDIISTKGQLFANEHIAIQANNLSNDDGIIYANQNISVVNKGVLNNRKGILVSKAGNLAINTHGNHIQNSMGKIVAAQKLNVQSETLDNREGVISAGHNIIHAKHIDNRAISDKGSVISGETLILNVTQLDNQQTKAKGALPQRGIQGVNLNINTATLNNQQGGVYAQKLADIRSDFRFNNQQGELLSADAMVISHQNNLMINNQEGMIQGKNRIALEAKGIESEGSIQTAGDLMISIKESFSLNKAFEVGNNLIFKTAGNFENNVIQRVGNKAILSAHEIINHKDAEVSANETQFTSQILTNRGLIDGYKTDINSANLRNIGTGKIYGNYLTIQSAHLQNLAESVNGQSHSATIAAREKLQLAVGTLTNRNHALILSLGDLVIGGQVNDQGNVIGNATLVDNGSATIEALGKGNINTSALINQNLNFSTKQVELPTTYHKEYATSQSGERLSGGRYDRRSSAKNQSYASYYTKEGKRIDSRDWFIWDYRIESNKSEIDQTDPAKILIGGDATFIGSLENDKSQIIIGGRLSAESSEIHNKDAEGVISSIHLGRFTHSYVKRKFYKRKRRPRRFESSRDYKAPQPDQIFQLGAFTLLENANVADYASGLKIGSQETASNIKVEPVEINPQALNSTHLSSTNKDKNVSINSAVINGGISGIKTHPVDAKLPQASLYRINPDNPQGYLIETDPKFTQRKQWLSSDYMFEQLRYDHNRTHKRLGDGFYEQRLVNEQINQLTGRRFIEGYNSDFEQYKFLMNNGVKYAKQFNLTLGVGLTAEQMSELTSDMVWLVNKEVILSNGQKLNVLTPQVYLVARNTDIRTSGALISANEIIANVGDLTNSGIIAGRDLNHIHTKQLENLGIVLGKTVDLSAKQNLINLGGRIEAVDSLLLDADKKLEIASRQSYAKSAEGNFERQIVDRVGTVKVTSDRGILQLQSREDLTLKGALIDSQGVLKAGAKTVSITTLKNQNKEHYSINRDNYYHLEQKNEVGSQLKGKADVVIVGEDNVNIRQGQILSEAGALKIAALKGNVKIETGRAEEHFASSVKTTSKGLLSKSTNISQHKHEINSAVESSLQGDSVMLYAGDTLTDEGSTIKAKQNIHLEGQERVYLNAAQSKRREHHYVASKKSGFSASFSQGSARIGIGRSEQQERDTEYQIEHQGSQLSTQYGNIAVLSNLGNVTANATKFESGKDILVEGKQIHFNAKIDQTDNVYSYSSNSKGFGIGLVYNPAAVFKSRYGEQSSQGSAGSLVGKSVTAGETFDKTFQQVLNGASPYLTANKKQREGFAHTEKANVVETNAGGNLFVRATEGDITSQGSHLTAQGDGTLQAKGNVDLGVASTEQIQTNRHKQKGIDIDLSRRFTEVVGAYHSKEKGDGSLTKEQASVLSFGGKGLIAAEKGNVTLAGTQAVSHNDMIIWAGKDVRITTANTLRAQNESSTGHGIGEAVVSETERFSGYNRKLSNQDGKSVRHQGSMVASLNGGIDIYSSKDIHQTSGQVLAKDKIKVSAESVTIDSAHNTQHHRSHASDLKVGQFTRVISPIIDLINATENAVKNKEASDRVKAAQLMGLAAQGYTLKNTAESVLNNDDKAVLFRVESGVGLSHSRQNQTGESRESVGNLLNAKQLEIEARSGKLSATHTDFTSRDENGKRLAGSSISLKAKEGLVLQAGESHSKQVGKNQSYGTEVGTAFSVGAKTGWSFYAKEGFSKGKQTSEGKTYHNSHLDTETLHLESGGDTTLTGTTAKANTINADIKGNLTIESLQDKHNQNSKQIGLGTKVEFGFGSAWEFSGNANASGGKAAGKQVNEQSGLFAEEGGYHIHANNVHLEGGVIASTNPNNSKLTTNKLTFKDLQNSSHYSATSGAISGGYKTEGGDGNTNVSPSLPMHQQGKDSATTKATLTEGKITLDKDSNPTVTTAEALGINTNLTEANKPITQYDLAEQEKKKAAVASIVKAGANFVGTISQEMKWEDGSPQKMALHGLVGFIAGKEGGGDLLAGAASTVGSELLNTYVAEYLGKHTNLSQEQRNAIQSLTATGLGMAIGNAIGGDSQTTTIGMNIARLTEENNRQLHPSEIELIRANAEKYAALQGISKEKAIEQLTEEGLRGVSDDAAHLVENKQARAYLNELQAKAKNKALFAILDRGTDEYKNSLLNSQYIASNKDLYNRVKLTDTALSSSEWLLSKGIQENRNYHKQAGKETVLSVYESALEAMNKRRISASGLKQYTENDQAQSNASRDEKAANQLNNILTTNYPNARGLFTLGEFLSTDNAYGKAAMGAIAESGWAIGVGKTVQVHSGGKAKPTNESGKITDSITTAEVKSDVANLGKNNPKFNAELNNKISSWIEINIYNTNAVNKLSQGVLPGYALDNKTKLPVEGKNGVPRNMPPSSNPDRMALDFAEKFLGRKITSAEWEAGRDLFKKNGIGKDCINCFKVDLGNRQSIVYRSGANDNSSYKTLSGTATLEIKTNEILDLNSEQPLKLKFPKSLGGK</sequence>
<proteinExistence type="predicted"/>
<dbReference type="InterPro" id="IPR024973">
    <property type="entry name" value="ESPR"/>
</dbReference>
<feature type="region of interest" description="Disordered" evidence="1">
    <location>
        <begin position="2483"/>
        <end position="2513"/>
    </location>
</feature>
<dbReference type="STRING" id="123822.B0188_03940"/>
<dbReference type="NCBIfam" id="TIGR01731">
    <property type="entry name" value="fil_hemag_20aa"/>
    <property type="match status" value="3"/>
</dbReference>
<dbReference type="OrthoDB" id="2664633at2"/>
<dbReference type="Pfam" id="PF05860">
    <property type="entry name" value="TPS"/>
    <property type="match status" value="1"/>
</dbReference>
<reference evidence="4 5" key="1">
    <citation type="submission" date="2017-02" db="EMBL/GenBank/DDBJ databases">
        <title>Draft genome sequence of Haemophilus felis CCUG 31170 type strain.</title>
        <authorList>
            <person name="Engstrom-Jakobsson H."/>
            <person name="Salva-Serra F."/>
            <person name="Thorell K."/>
            <person name="Gonzales-Siles L."/>
            <person name="Karlsson R."/>
            <person name="Boulund F."/>
            <person name="Engstrand L."/>
            <person name="Kristiansson E."/>
            <person name="Moore E."/>
        </authorList>
    </citation>
    <scope>NUCLEOTIDE SEQUENCE [LARGE SCALE GENOMIC DNA]</scope>
    <source>
        <strain evidence="4 5">CCUG 31170</strain>
    </source>
</reference>
<dbReference type="Proteomes" id="UP000190023">
    <property type="component" value="Unassembled WGS sequence"/>
</dbReference>
<organism evidence="4 5">
    <name type="scientific">[Haemophilus] felis</name>
    <dbReference type="NCBI Taxonomy" id="123822"/>
    <lineage>
        <taxon>Bacteria</taxon>
        <taxon>Pseudomonadati</taxon>
        <taxon>Pseudomonadota</taxon>
        <taxon>Gammaproteobacteria</taxon>
        <taxon>Pasteurellales</taxon>
        <taxon>Pasteurellaceae</taxon>
    </lineage>
</organism>
<dbReference type="EMBL" id="MUYB01000015">
    <property type="protein sequence ID" value="OOS05175.1"/>
    <property type="molecule type" value="Genomic_DNA"/>
</dbReference>
<name>A0A1T0B4W5_9PAST</name>
<accession>A0A1T0B4W5</accession>
<dbReference type="Pfam" id="PF13332">
    <property type="entry name" value="Fil_haemagg_2"/>
    <property type="match status" value="3"/>
</dbReference>
<dbReference type="InterPro" id="IPR011050">
    <property type="entry name" value="Pectin_lyase_fold/virulence"/>
</dbReference>
<dbReference type="NCBIfam" id="TIGR01901">
    <property type="entry name" value="adhes_NPXG"/>
    <property type="match status" value="1"/>
</dbReference>
<dbReference type="InterPro" id="IPR008638">
    <property type="entry name" value="FhaB/CdiA-like_TPS"/>
</dbReference>
<gene>
    <name evidence="4" type="ORF">B0188_03940</name>
</gene>
<dbReference type="Gene3D" id="2.160.20.10">
    <property type="entry name" value="Single-stranded right-handed beta-helix, Pectin lyase-like"/>
    <property type="match status" value="1"/>
</dbReference>
<evidence type="ECO:0000259" key="3">
    <source>
        <dbReference type="SMART" id="SM00912"/>
    </source>
</evidence>
<feature type="transmembrane region" description="Helical" evidence="2">
    <location>
        <begin position="44"/>
        <end position="64"/>
    </location>
</feature>
<dbReference type="SUPFAM" id="SSF51126">
    <property type="entry name" value="Pectin lyase-like"/>
    <property type="match status" value="1"/>
</dbReference>
<evidence type="ECO:0000313" key="4">
    <source>
        <dbReference type="EMBL" id="OOS05175.1"/>
    </source>
</evidence>
<evidence type="ECO:0000256" key="1">
    <source>
        <dbReference type="SAM" id="MobiDB-lite"/>
    </source>
</evidence>
<dbReference type="Pfam" id="PF13018">
    <property type="entry name" value="ESPR"/>
    <property type="match status" value="1"/>
</dbReference>
<feature type="compositionally biased region" description="Polar residues" evidence="1">
    <location>
        <begin position="2838"/>
        <end position="2852"/>
    </location>
</feature>
<evidence type="ECO:0000313" key="5">
    <source>
        <dbReference type="Proteomes" id="UP000190023"/>
    </source>
</evidence>
<dbReference type="InterPro" id="IPR025157">
    <property type="entry name" value="Hemagglutinin_rpt"/>
</dbReference>
<protein>
    <recommendedName>
        <fullName evidence="3">Filamentous haemagglutinin FhaB/tRNA nuclease CdiA-like TPS domain-containing protein</fullName>
    </recommendedName>
</protein>
<dbReference type="InterPro" id="IPR010069">
    <property type="entry name" value="CdiA_FHA1_rpt"/>
</dbReference>
<evidence type="ECO:0000256" key="2">
    <source>
        <dbReference type="SAM" id="Phobius"/>
    </source>
</evidence>
<feature type="region of interest" description="Disordered" evidence="1">
    <location>
        <begin position="2838"/>
        <end position="2857"/>
    </location>
</feature>
<dbReference type="InterPro" id="IPR012334">
    <property type="entry name" value="Pectin_lyas_fold"/>
</dbReference>
<keyword evidence="2" id="KW-0472">Membrane</keyword>
<dbReference type="SMART" id="SM00912">
    <property type="entry name" value="Haemagg_act"/>
    <property type="match status" value="1"/>
</dbReference>
<keyword evidence="5" id="KW-1185">Reference proteome</keyword>
<comment type="caution">
    <text evidence="4">The sequence shown here is derived from an EMBL/GenBank/DDBJ whole genome shotgun (WGS) entry which is preliminary data.</text>
</comment>